<gene>
    <name evidence="1" type="ORF">CVS29_04155</name>
</gene>
<organism evidence="1 2">
    <name type="scientific">Arthrobacter psychrochitiniphilus</name>
    <dbReference type="NCBI Taxonomy" id="291045"/>
    <lineage>
        <taxon>Bacteria</taxon>
        <taxon>Bacillati</taxon>
        <taxon>Actinomycetota</taxon>
        <taxon>Actinomycetes</taxon>
        <taxon>Micrococcales</taxon>
        <taxon>Micrococcaceae</taxon>
        <taxon>Arthrobacter</taxon>
    </lineage>
</organism>
<proteinExistence type="predicted"/>
<comment type="caution">
    <text evidence="1">The sequence shown here is derived from an EMBL/GenBank/DDBJ whole genome shotgun (WGS) entry which is preliminary data.</text>
</comment>
<name>A0A2V3DVV8_9MICC</name>
<dbReference type="EMBL" id="QHLZ01000002">
    <property type="protein sequence ID" value="PXA66771.1"/>
    <property type="molecule type" value="Genomic_DNA"/>
</dbReference>
<reference evidence="1 2" key="1">
    <citation type="submission" date="2018-05" db="EMBL/GenBank/DDBJ databases">
        <title>Genetic diversity of glacier-inhabiting Cryobacterium bacteria in China and description of Cryobacterium mengkeensis sp. nov. and Arthrobacter glacialis sp. nov.</title>
        <authorList>
            <person name="Liu Q."/>
            <person name="Xin Y.-H."/>
        </authorList>
    </citation>
    <scope>NUCLEOTIDE SEQUENCE [LARGE SCALE GENOMIC DNA]</scope>
    <source>
        <strain evidence="1 2">GP3</strain>
    </source>
</reference>
<dbReference type="AlphaFoldDB" id="A0A2V3DVV8"/>
<evidence type="ECO:0000313" key="2">
    <source>
        <dbReference type="Proteomes" id="UP000246303"/>
    </source>
</evidence>
<accession>A0A2V3DVV8</accession>
<dbReference type="OrthoDB" id="4938455at2"/>
<dbReference type="RefSeq" id="WP_110105086.1">
    <property type="nucleotide sequence ID" value="NZ_JACBZZ010000001.1"/>
</dbReference>
<evidence type="ECO:0000313" key="1">
    <source>
        <dbReference type="EMBL" id="PXA66771.1"/>
    </source>
</evidence>
<keyword evidence="2" id="KW-1185">Reference proteome</keyword>
<protein>
    <submittedName>
        <fullName evidence="1">Uncharacterized protein</fullName>
    </submittedName>
</protein>
<dbReference type="Proteomes" id="UP000246303">
    <property type="component" value="Unassembled WGS sequence"/>
</dbReference>
<sequence length="249" mass="27206">MHPSGRDKKIRATAGLAIIALSFLSMVMIYLSGLNLWSAIPLAVIYGLQALFTLGAGVYLCSGWRKAGALELITGRWRLIGLAAFGLVGTAAVIFGFSAGPDALITTALWPNMVALWILLSFRPMTARFPREEQWTSSLSGEAAWVSLTEAFHQPGLIATTAGQDLWLKISKDWAGGTWQHEDAARYMKVRPEIHFRIDEIRGETRITAHSDDSAVGGMFDELKLMEEMSKTAVELAQQATRANAGEHS</sequence>